<keyword evidence="2" id="KW-1185">Reference proteome</keyword>
<evidence type="ECO:0000313" key="2">
    <source>
        <dbReference type="Proteomes" id="UP001497480"/>
    </source>
</evidence>
<comment type="caution">
    <text evidence="1">The sequence shown here is derived from an EMBL/GenBank/DDBJ whole genome shotgun (WGS) entry which is preliminary data.</text>
</comment>
<gene>
    <name evidence="1" type="ORF">LLUT_LOCUS27080</name>
</gene>
<dbReference type="Proteomes" id="UP001497480">
    <property type="component" value="Unassembled WGS sequence"/>
</dbReference>
<sequence>MDIVRDKVHGHLWLNQENYIKKVLTRFNMHESTPVLTPLAGHFKPYEKQRPNRQREIDYMRHVPYANAIGSIMYILVCSRSGTCLIQENLIGKLLSG</sequence>
<proteinExistence type="predicted"/>
<dbReference type="EMBL" id="CAXHTB010000019">
    <property type="protein sequence ID" value="CAL0326020.1"/>
    <property type="molecule type" value="Genomic_DNA"/>
</dbReference>
<evidence type="ECO:0008006" key="3">
    <source>
        <dbReference type="Google" id="ProtNLM"/>
    </source>
</evidence>
<reference evidence="1 2" key="1">
    <citation type="submission" date="2024-03" db="EMBL/GenBank/DDBJ databases">
        <authorList>
            <person name="Martinez-Hernandez J."/>
        </authorList>
    </citation>
    <scope>NUCLEOTIDE SEQUENCE [LARGE SCALE GENOMIC DNA]</scope>
</reference>
<accession>A0AAV1XW34</accession>
<evidence type="ECO:0000313" key="1">
    <source>
        <dbReference type="EMBL" id="CAL0326020.1"/>
    </source>
</evidence>
<name>A0AAV1XW34_LUPLU</name>
<organism evidence="1 2">
    <name type="scientific">Lupinus luteus</name>
    <name type="common">European yellow lupine</name>
    <dbReference type="NCBI Taxonomy" id="3873"/>
    <lineage>
        <taxon>Eukaryota</taxon>
        <taxon>Viridiplantae</taxon>
        <taxon>Streptophyta</taxon>
        <taxon>Embryophyta</taxon>
        <taxon>Tracheophyta</taxon>
        <taxon>Spermatophyta</taxon>
        <taxon>Magnoliopsida</taxon>
        <taxon>eudicotyledons</taxon>
        <taxon>Gunneridae</taxon>
        <taxon>Pentapetalae</taxon>
        <taxon>rosids</taxon>
        <taxon>fabids</taxon>
        <taxon>Fabales</taxon>
        <taxon>Fabaceae</taxon>
        <taxon>Papilionoideae</taxon>
        <taxon>50 kb inversion clade</taxon>
        <taxon>genistoids sensu lato</taxon>
        <taxon>core genistoids</taxon>
        <taxon>Genisteae</taxon>
        <taxon>Lupinus</taxon>
    </lineage>
</organism>
<dbReference type="AlphaFoldDB" id="A0AAV1XW34"/>
<protein>
    <recommendedName>
        <fullName evidence="3">Reverse transcriptase Ty1/copia-type domain-containing protein</fullName>
    </recommendedName>
</protein>